<dbReference type="Gene3D" id="4.10.280.10">
    <property type="entry name" value="Helix-loop-helix DNA-binding domain"/>
    <property type="match status" value="1"/>
</dbReference>
<dbReference type="EnsemblPlants" id="Ma05_t26050.2">
    <property type="protein sequence ID" value="Ma05_p26050.2"/>
    <property type="gene ID" value="Ma05_g26050"/>
</dbReference>
<dbReference type="InterPro" id="IPR024097">
    <property type="entry name" value="bHLH_ZIP_TF"/>
</dbReference>
<evidence type="ECO:0000313" key="9">
    <source>
        <dbReference type="EnsemblPlants" id="Ma05_p26050.2"/>
    </source>
</evidence>
<dbReference type="PANTHER" id="PTHR12565:SF354">
    <property type="entry name" value="BHLH DOMAIN-CONTAINING PROTEIN"/>
    <property type="match status" value="1"/>
</dbReference>
<evidence type="ECO:0000313" key="8">
    <source>
        <dbReference type="EMBL" id="CAG1839702.1"/>
    </source>
</evidence>
<evidence type="ECO:0000256" key="4">
    <source>
        <dbReference type="ARBA" id="ARBA00023163"/>
    </source>
</evidence>
<accession>A0A804J8P4</accession>
<comment type="similarity">
    <text evidence="2">Belongs to the bHLH protein family.</text>
</comment>
<keyword evidence="10" id="KW-1185">Reference proteome</keyword>
<name>A0A804J8P4_MUSAM</name>
<keyword evidence="4" id="KW-0804">Transcription</keyword>
<dbReference type="GO" id="GO:0003700">
    <property type="term" value="F:DNA-binding transcription factor activity"/>
    <property type="evidence" value="ECO:0000318"/>
    <property type="project" value="GO_Central"/>
</dbReference>
<dbReference type="InParanoid" id="A0A804J8P4"/>
<proteinExistence type="inferred from homology"/>
<organism evidence="9 10">
    <name type="scientific">Musa acuminata subsp. malaccensis</name>
    <name type="common">Wild banana</name>
    <name type="synonym">Musa malaccensis</name>
    <dbReference type="NCBI Taxonomy" id="214687"/>
    <lineage>
        <taxon>Eukaryota</taxon>
        <taxon>Viridiplantae</taxon>
        <taxon>Streptophyta</taxon>
        <taxon>Embryophyta</taxon>
        <taxon>Tracheophyta</taxon>
        <taxon>Spermatophyta</taxon>
        <taxon>Magnoliopsida</taxon>
        <taxon>Liliopsida</taxon>
        <taxon>Zingiberales</taxon>
        <taxon>Musaceae</taxon>
        <taxon>Musa</taxon>
    </lineage>
</organism>
<sequence length="225" mass="24565">MGEFIDEGFSCLEPCSVFMAMDSSMELLCQFPELNDTAMDHPSSGLMCYSDENSSSHQTDELLTAIVGNLTSLLPATAASAISFASNNSALSGTATKSAEANPKKKKKKKKKKNGCRRSSSTEEDMPKEVVHVRARRGQATNSHSLAERARREKINERMSCLQGLVPGCHKAMGIAAMLDEIINYVQSLQNQVQMLSMKLAVCESSLERMQAAATLQVMMMMILS</sequence>
<dbReference type="AlphaFoldDB" id="A0A804J8P4"/>
<dbReference type="EMBL" id="HG996470">
    <property type="protein sequence ID" value="CAG1839702.1"/>
    <property type="molecule type" value="Genomic_DNA"/>
</dbReference>
<protein>
    <submittedName>
        <fullName evidence="8">(wild Malaysian banana) hypothetical protein</fullName>
    </submittedName>
</protein>
<dbReference type="GO" id="GO:0046983">
    <property type="term" value="F:protein dimerization activity"/>
    <property type="evidence" value="ECO:0007669"/>
    <property type="project" value="InterPro"/>
</dbReference>
<reference evidence="9" key="2">
    <citation type="submission" date="2021-05" db="UniProtKB">
        <authorList>
            <consortium name="EnsemblPlants"/>
        </authorList>
    </citation>
    <scope>IDENTIFICATION</scope>
    <source>
        <strain evidence="9">subsp. malaccensis</strain>
    </source>
</reference>
<comment type="subcellular location">
    <subcellularLocation>
        <location evidence="1">Nucleus</location>
    </subcellularLocation>
</comment>
<dbReference type="Pfam" id="PF00010">
    <property type="entry name" value="HLH"/>
    <property type="match status" value="1"/>
</dbReference>
<feature type="compositionally biased region" description="Basic residues" evidence="6">
    <location>
        <begin position="104"/>
        <end position="116"/>
    </location>
</feature>
<evidence type="ECO:0000256" key="3">
    <source>
        <dbReference type="ARBA" id="ARBA00023015"/>
    </source>
</evidence>
<dbReference type="PROSITE" id="PS50888">
    <property type="entry name" value="BHLH"/>
    <property type="match status" value="1"/>
</dbReference>
<evidence type="ECO:0000256" key="1">
    <source>
        <dbReference type="ARBA" id="ARBA00004123"/>
    </source>
</evidence>
<dbReference type="InterPro" id="IPR011598">
    <property type="entry name" value="bHLH_dom"/>
</dbReference>
<evidence type="ECO:0000259" key="7">
    <source>
        <dbReference type="PROSITE" id="PS50888"/>
    </source>
</evidence>
<keyword evidence="3" id="KW-0805">Transcription regulation</keyword>
<feature type="region of interest" description="Disordered" evidence="6">
    <location>
        <begin position="92"/>
        <end position="129"/>
    </location>
</feature>
<evidence type="ECO:0000256" key="6">
    <source>
        <dbReference type="SAM" id="MobiDB-lite"/>
    </source>
</evidence>
<keyword evidence="5" id="KW-0539">Nucleus</keyword>
<dbReference type="InterPro" id="IPR036638">
    <property type="entry name" value="HLH_DNA-bd_sf"/>
</dbReference>
<evidence type="ECO:0000256" key="2">
    <source>
        <dbReference type="ARBA" id="ARBA00005510"/>
    </source>
</evidence>
<dbReference type="OMA" id="ERVSCQN"/>
<dbReference type="Proteomes" id="UP000012960">
    <property type="component" value="Unplaced"/>
</dbReference>
<dbReference type="SMART" id="SM00353">
    <property type="entry name" value="HLH"/>
    <property type="match status" value="1"/>
</dbReference>
<evidence type="ECO:0000313" key="10">
    <source>
        <dbReference type="Proteomes" id="UP000012960"/>
    </source>
</evidence>
<reference evidence="8" key="1">
    <citation type="submission" date="2021-03" db="EMBL/GenBank/DDBJ databases">
        <authorList>
            <consortium name="Genoscope - CEA"/>
            <person name="William W."/>
        </authorList>
    </citation>
    <scope>NUCLEOTIDE SEQUENCE</scope>
    <source>
        <strain evidence="8">Doubled-haploid Pahang</strain>
    </source>
</reference>
<gene>
    <name evidence="8" type="ORF">GSMUA_277990.1</name>
</gene>
<dbReference type="SUPFAM" id="SSF47459">
    <property type="entry name" value="HLH, helix-loop-helix DNA-binding domain"/>
    <property type="match status" value="1"/>
</dbReference>
<dbReference type="Gramene" id="Ma05_t26050.2">
    <property type="protein sequence ID" value="Ma05_p26050.2"/>
    <property type="gene ID" value="Ma05_g26050"/>
</dbReference>
<evidence type="ECO:0000256" key="5">
    <source>
        <dbReference type="ARBA" id="ARBA00023242"/>
    </source>
</evidence>
<dbReference type="GO" id="GO:0005634">
    <property type="term" value="C:nucleus"/>
    <property type="evidence" value="ECO:0000318"/>
    <property type="project" value="GO_Central"/>
</dbReference>
<feature type="domain" description="BHLH" evidence="7">
    <location>
        <begin position="139"/>
        <end position="189"/>
    </location>
</feature>
<dbReference type="PANTHER" id="PTHR12565">
    <property type="entry name" value="STEROL REGULATORY ELEMENT-BINDING PROTEIN"/>
    <property type="match status" value="1"/>
</dbReference>